<dbReference type="Proteomes" id="UP000283128">
    <property type="component" value="Unassembled WGS sequence"/>
</dbReference>
<dbReference type="SUPFAM" id="SSF53448">
    <property type="entry name" value="Nucleotide-diphospho-sugar transferases"/>
    <property type="match status" value="1"/>
</dbReference>
<evidence type="ECO:0000313" key="4">
    <source>
        <dbReference type="Proteomes" id="UP000283128"/>
    </source>
</evidence>
<organism evidence="3 4">
    <name type="scientific">Streptomyces antnestii</name>
    <dbReference type="NCBI Taxonomy" id="2494256"/>
    <lineage>
        <taxon>Bacteria</taxon>
        <taxon>Bacillati</taxon>
        <taxon>Actinomycetota</taxon>
        <taxon>Actinomycetes</taxon>
        <taxon>Kitasatosporales</taxon>
        <taxon>Streptomycetaceae</taxon>
        <taxon>Streptomyces</taxon>
    </lineage>
</organism>
<reference evidence="3 4" key="1">
    <citation type="submission" date="2019-01" db="EMBL/GenBank/DDBJ databases">
        <title>Genome sequences of Streptomyces and Rhizobium isolates collected from root and soil.</title>
        <authorList>
            <person name="Chhettri S."/>
            <person name="Sevigny J.L."/>
            <person name="Sen A."/>
            <person name="Ennis N."/>
            <person name="Tisa L."/>
        </authorList>
    </citation>
    <scope>NUCLEOTIDE SEQUENCE [LARGE SCALE GENOMIC DNA]</scope>
    <source>
        <strain evidence="3 4">San01</strain>
    </source>
</reference>
<dbReference type="PANTHER" id="PTHR43685:SF11">
    <property type="entry name" value="GLYCOSYLTRANSFERASE TAGX-RELATED"/>
    <property type="match status" value="1"/>
</dbReference>
<dbReference type="GO" id="GO:0016740">
    <property type="term" value="F:transferase activity"/>
    <property type="evidence" value="ECO:0007669"/>
    <property type="project" value="UniProtKB-KW"/>
</dbReference>
<keyword evidence="4" id="KW-1185">Reference proteome</keyword>
<accession>A0A3S2W924</accession>
<gene>
    <name evidence="3" type="ORF">EOT10_35675</name>
</gene>
<dbReference type="PANTHER" id="PTHR43685">
    <property type="entry name" value="GLYCOSYLTRANSFERASE"/>
    <property type="match status" value="1"/>
</dbReference>
<dbReference type="Pfam" id="PF00535">
    <property type="entry name" value="Glycos_transf_2"/>
    <property type="match status" value="1"/>
</dbReference>
<feature type="domain" description="Glycosyltransferase 2-like" evidence="2">
    <location>
        <begin position="49"/>
        <end position="173"/>
    </location>
</feature>
<dbReference type="OrthoDB" id="153025at2"/>
<keyword evidence="3" id="KW-0808">Transferase</keyword>
<evidence type="ECO:0000313" key="3">
    <source>
        <dbReference type="EMBL" id="RVU16709.1"/>
    </source>
</evidence>
<dbReference type="InterPro" id="IPR001173">
    <property type="entry name" value="Glyco_trans_2-like"/>
</dbReference>
<dbReference type="InterPro" id="IPR050834">
    <property type="entry name" value="Glycosyltransf_2"/>
</dbReference>
<name>A0A3S2W924_9ACTN</name>
<evidence type="ECO:0000259" key="2">
    <source>
        <dbReference type="Pfam" id="PF00535"/>
    </source>
</evidence>
<dbReference type="AlphaFoldDB" id="A0A3S2W924"/>
<dbReference type="Gene3D" id="3.90.550.10">
    <property type="entry name" value="Spore Coat Polysaccharide Biosynthesis Protein SpsA, Chain A"/>
    <property type="match status" value="1"/>
</dbReference>
<dbReference type="InterPro" id="IPR029044">
    <property type="entry name" value="Nucleotide-diphossugar_trans"/>
</dbReference>
<feature type="region of interest" description="Disordered" evidence="1">
    <location>
        <begin position="1"/>
        <end position="27"/>
    </location>
</feature>
<evidence type="ECO:0000256" key="1">
    <source>
        <dbReference type="SAM" id="MobiDB-lite"/>
    </source>
</evidence>
<dbReference type="EMBL" id="RZYA01000026">
    <property type="protein sequence ID" value="RVU16709.1"/>
    <property type="molecule type" value="Genomic_DNA"/>
</dbReference>
<protein>
    <submittedName>
        <fullName evidence="3">Glycosyltransferase</fullName>
    </submittedName>
</protein>
<comment type="caution">
    <text evidence="3">The sequence shown here is derived from an EMBL/GenBank/DDBJ whole genome shotgun (WGS) entry which is preliminary data.</text>
</comment>
<proteinExistence type="predicted"/>
<sequence length="358" mass="38476">MGAETHMGGEGGNRRRALPRHSARLEKTADVTGSVDVRADLREATMLVSVIIPLYNTEKYIGACLASVLSQTHRNLDVIVVDDGSTDGGAAIAEGIADERVRVDRGPNQGVSAARNRGLDLAEGEIVAFLDADDLWYPNKLSEQISVLQSDAGVVAVGAVFQYLSGNGRRFGRAGEGARDAASHERLKRGQLMPFPLSSLIARTDAVRDAGGFDESVPPVADLDLVARLALTGSVATVMRPLGAYRVHSSAMSARQPAEMMMLARFVEKRATARLEGRPAPDLESFVSSYQLTKAQRRRDGAARRFRDAGLLVMEGRYVRATALCAVALAARPSYILRRIAMRLPARRTPSAVAHSGT</sequence>